<dbReference type="STRING" id="199441.BkAM31D_05125"/>
<evidence type="ECO:0000313" key="9">
    <source>
        <dbReference type="EMBL" id="ARK29285.1"/>
    </source>
</evidence>
<evidence type="ECO:0000256" key="7">
    <source>
        <dbReference type="SAM" id="Phobius"/>
    </source>
</evidence>
<comment type="similarity">
    <text evidence="2">Belongs to the CPA3 antiporters (TC 2.A.63) subunit B family.</text>
</comment>
<evidence type="ECO:0000256" key="6">
    <source>
        <dbReference type="ARBA" id="ARBA00023136"/>
    </source>
</evidence>
<keyword evidence="10" id="KW-1185">Reference proteome</keyword>
<evidence type="ECO:0000256" key="4">
    <source>
        <dbReference type="ARBA" id="ARBA00022692"/>
    </source>
</evidence>
<dbReference type="NCBIfam" id="NF009223">
    <property type="entry name" value="PRK12573.1"/>
    <property type="match status" value="1"/>
</dbReference>
<keyword evidence="6 7" id="KW-0472">Membrane</keyword>
<dbReference type="Proteomes" id="UP000193006">
    <property type="component" value="Chromosome"/>
</dbReference>
<feature type="transmembrane region" description="Helical" evidence="7">
    <location>
        <begin position="118"/>
        <end position="141"/>
    </location>
</feature>
<dbReference type="InterPro" id="IPR050622">
    <property type="entry name" value="CPA3_antiporter_subunitB"/>
</dbReference>
<protein>
    <submittedName>
        <fullName evidence="9">Na(+)/H(+) antiporter subunit B</fullName>
    </submittedName>
</protein>
<feature type="domain" description="Na+/H+ antiporter MnhB subunit-related protein" evidence="8">
    <location>
        <begin position="11"/>
        <end position="134"/>
    </location>
</feature>
<dbReference type="Pfam" id="PF04039">
    <property type="entry name" value="MnhB"/>
    <property type="match status" value="1"/>
</dbReference>
<evidence type="ECO:0000256" key="5">
    <source>
        <dbReference type="ARBA" id="ARBA00022989"/>
    </source>
</evidence>
<gene>
    <name evidence="9" type="primary">mrpB_1</name>
    <name evidence="9" type="ORF">BkAM31D_05125</name>
</gene>
<dbReference type="GO" id="GO:0005886">
    <property type="term" value="C:plasma membrane"/>
    <property type="evidence" value="ECO:0007669"/>
    <property type="project" value="UniProtKB-SubCell"/>
</dbReference>
<evidence type="ECO:0000313" key="10">
    <source>
        <dbReference type="Proteomes" id="UP000193006"/>
    </source>
</evidence>
<organism evidence="9 10">
    <name type="scientific">Halalkalibacter krulwichiae</name>
    <dbReference type="NCBI Taxonomy" id="199441"/>
    <lineage>
        <taxon>Bacteria</taxon>
        <taxon>Bacillati</taxon>
        <taxon>Bacillota</taxon>
        <taxon>Bacilli</taxon>
        <taxon>Bacillales</taxon>
        <taxon>Bacillaceae</taxon>
        <taxon>Halalkalibacter</taxon>
    </lineage>
</organism>
<keyword evidence="4 7" id="KW-0812">Transmembrane</keyword>
<feature type="transmembrane region" description="Helical" evidence="7">
    <location>
        <begin position="12"/>
        <end position="33"/>
    </location>
</feature>
<dbReference type="PANTHER" id="PTHR33932">
    <property type="entry name" value="NA(+)/H(+) ANTIPORTER SUBUNIT B"/>
    <property type="match status" value="1"/>
</dbReference>
<accession>A0A1X9M758</accession>
<name>A0A1X9M758_9BACI</name>
<evidence type="ECO:0000256" key="3">
    <source>
        <dbReference type="ARBA" id="ARBA00022475"/>
    </source>
</evidence>
<proteinExistence type="inferred from homology"/>
<keyword evidence="3" id="KW-1003">Cell membrane</keyword>
<evidence type="ECO:0000256" key="1">
    <source>
        <dbReference type="ARBA" id="ARBA00004651"/>
    </source>
</evidence>
<feature type="transmembrane region" description="Helical" evidence="7">
    <location>
        <begin position="71"/>
        <end position="98"/>
    </location>
</feature>
<sequence>MKKQIKSNDVMLHTLTRVVTFIILAFSVYLFFAGHNNPGGGFIGGLMTASALLLMYLGFDMKSMKKALPFNYTSMIAVGLLIAIATGVSSMLFGYPFLTQFFEYYQIPILGETELTTALPFDLGVYLVVVAIALTIILTIAEDDA</sequence>
<feature type="transmembrane region" description="Helical" evidence="7">
    <location>
        <begin position="39"/>
        <end position="59"/>
    </location>
</feature>
<evidence type="ECO:0000259" key="8">
    <source>
        <dbReference type="Pfam" id="PF04039"/>
    </source>
</evidence>
<evidence type="ECO:0000256" key="2">
    <source>
        <dbReference type="ARBA" id="ARBA00009425"/>
    </source>
</evidence>
<comment type="subcellular location">
    <subcellularLocation>
        <location evidence="1">Cell membrane</location>
        <topology evidence="1">Multi-pass membrane protein</topology>
    </subcellularLocation>
</comment>
<reference evidence="9 10" key="1">
    <citation type="submission" date="2017-04" db="EMBL/GenBank/DDBJ databases">
        <title>Bacillus krulwichiae AM31D Genome sequencing and assembly.</title>
        <authorList>
            <person name="Krulwich T.A."/>
            <person name="Anastor L."/>
            <person name="Ehrlich R."/>
            <person name="Ehrlich G.D."/>
            <person name="Janto B."/>
        </authorList>
    </citation>
    <scope>NUCLEOTIDE SEQUENCE [LARGE SCALE GENOMIC DNA]</scope>
    <source>
        <strain evidence="9 10">AM31D</strain>
    </source>
</reference>
<keyword evidence="5 7" id="KW-1133">Transmembrane helix</keyword>
<dbReference type="KEGG" id="bkw:BkAM31D_05125"/>
<dbReference type="PANTHER" id="PTHR33932:SF4">
    <property type="entry name" value="NA(+)_H(+) ANTIPORTER SUBUNIT B"/>
    <property type="match status" value="1"/>
</dbReference>
<dbReference type="InterPro" id="IPR007182">
    <property type="entry name" value="MnhB"/>
</dbReference>
<dbReference type="AlphaFoldDB" id="A0A1X9M758"/>
<dbReference type="EMBL" id="CP020814">
    <property type="protein sequence ID" value="ARK29285.1"/>
    <property type="molecule type" value="Genomic_DNA"/>
</dbReference>